<dbReference type="PANTHER" id="PTHR21235">
    <property type="entry name" value="IMIDAZOLE GLYCEROL PHOSPHATE SYNTHASE SUBUNIT HISF/H IGP SYNTHASE SUBUNIT HISF/H"/>
    <property type="match status" value="1"/>
</dbReference>
<evidence type="ECO:0000256" key="5">
    <source>
        <dbReference type="ARBA" id="ARBA00022605"/>
    </source>
</evidence>
<evidence type="ECO:0000256" key="2">
    <source>
        <dbReference type="ARBA" id="ARBA00009667"/>
    </source>
</evidence>
<evidence type="ECO:0000256" key="3">
    <source>
        <dbReference type="ARBA" id="ARBA00011152"/>
    </source>
</evidence>
<keyword evidence="13" id="KW-1185">Reference proteome</keyword>
<dbReference type="GO" id="GO:0000107">
    <property type="term" value="F:imidazoleglycerol-phosphate synthase activity"/>
    <property type="evidence" value="ECO:0007669"/>
    <property type="project" value="InterPro"/>
</dbReference>
<dbReference type="GO" id="GO:0000105">
    <property type="term" value="P:L-histidine biosynthetic process"/>
    <property type="evidence" value="ECO:0007669"/>
    <property type="project" value="UniProtKB-UniPathway"/>
</dbReference>
<dbReference type="GO" id="GO:0016829">
    <property type="term" value="F:lyase activity"/>
    <property type="evidence" value="ECO:0007669"/>
    <property type="project" value="UniProtKB-KW"/>
</dbReference>
<dbReference type="PATRIC" id="fig|66969.6.peg.263"/>
<dbReference type="OrthoDB" id="9807749at2"/>
<dbReference type="SUPFAM" id="SSF51366">
    <property type="entry name" value="Ribulose-phoshate binding barrel"/>
    <property type="match status" value="1"/>
</dbReference>
<reference evidence="12 13" key="1">
    <citation type="submission" date="2015-11" db="EMBL/GenBank/DDBJ databases">
        <title>Genomic analysis of 38 Legionella species identifies large and diverse effector repertoires.</title>
        <authorList>
            <person name="Burstein D."/>
            <person name="Amaro F."/>
            <person name="Zusman T."/>
            <person name="Lifshitz Z."/>
            <person name="Cohen O."/>
            <person name="Gilbert J.A."/>
            <person name="Pupko T."/>
            <person name="Shuman H.A."/>
            <person name="Segal G."/>
        </authorList>
    </citation>
    <scope>NUCLEOTIDE SEQUENCE [LARGE SCALE GENOMIC DNA]</scope>
    <source>
        <strain evidence="12 13">ATCC 51914</strain>
    </source>
</reference>
<dbReference type="Pfam" id="PF00977">
    <property type="entry name" value="His_biosynth"/>
    <property type="match status" value="1"/>
</dbReference>
<evidence type="ECO:0000256" key="1">
    <source>
        <dbReference type="ARBA" id="ARBA00005091"/>
    </source>
</evidence>
<dbReference type="EMBL" id="LNZB01000006">
    <property type="protein sequence ID" value="KTD82761.1"/>
    <property type="molecule type" value="Genomic_DNA"/>
</dbReference>
<comment type="caution">
    <text evidence="12">The sequence shown here is derived from an EMBL/GenBank/DDBJ whole genome shotgun (WGS) entry which is preliminary data.</text>
</comment>
<dbReference type="InterPro" id="IPR006062">
    <property type="entry name" value="His_biosynth"/>
</dbReference>
<gene>
    <name evidence="12" type="ORF">Lwal_0239</name>
</gene>
<keyword evidence="7" id="KW-0456">Lyase</keyword>
<dbReference type="InterPro" id="IPR004651">
    <property type="entry name" value="HisF"/>
</dbReference>
<comment type="similarity">
    <text evidence="2 11">Belongs to the HisA/HisF family.</text>
</comment>
<keyword evidence="6 11" id="KW-0368">Histidine biosynthesis</keyword>
<sequence length="256" mass="28064">MINTRIIPCLLLSDGGLVKTVGFKKPQYVGDPINAVKIFNEKEVDELILLDIDASPKAKEPDFNIVTDIVSEAFMPIAYGGGIKTVEQAKRVINSGVEKIILNSSALENINLVNEVSTCLGASSTVVAIDVKKDLFGQYRIFNPRTRKLDKRPLRKYIDEIVQAGAGELMINDIAREGTYNGLNLNLLKEINSIIKLPLVISGGAGTLEHFVEASRLGVSGIAVGSMFIYMGRHRAVMINYPSYNQLQEVFVHASI</sequence>
<dbReference type="NCBIfam" id="NF038364">
    <property type="entry name" value="AglZ_HisF2_fam"/>
    <property type="match status" value="1"/>
</dbReference>
<dbReference type="STRING" id="66969.Lwal_0239"/>
<dbReference type="Proteomes" id="UP000054729">
    <property type="component" value="Unassembled WGS sequence"/>
</dbReference>
<evidence type="ECO:0000313" key="13">
    <source>
        <dbReference type="Proteomes" id="UP000054729"/>
    </source>
</evidence>
<dbReference type="EC" id="4.3.2.10" evidence="4"/>
<evidence type="ECO:0000256" key="11">
    <source>
        <dbReference type="RuleBase" id="RU003657"/>
    </source>
</evidence>
<evidence type="ECO:0000256" key="7">
    <source>
        <dbReference type="ARBA" id="ARBA00023239"/>
    </source>
</evidence>
<organism evidence="12 13">
    <name type="scientific">Legionella waltersii</name>
    <dbReference type="NCBI Taxonomy" id="66969"/>
    <lineage>
        <taxon>Bacteria</taxon>
        <taxon>Pseudomonadati</taxon>
        <taxon>Pseudomonadota</taxon>
        <taxon>Gammaproteobacteria</taxon>
        <taxon>Legionellales</taxon>
        <taxon>Legionellaceae</taxon>
        <taxon>Legionella</taxon>
    </lineage>
</organism>
<accession>A0A0W1AN35</accession>
<evidence type="ECO:0000256" key="10">
    <source>
        <dbReference type="ARBA" id="ARBA00047838"/>
    </source>
</evidence>
<dbReference type="UniPathway" id="UPA00031">
    <property type="reaction ID" value="UER00010"/>
</dbReference>
<dbReference type="CDD" id="cd04731">
    <property type="entry name" value="HisF"/>
    <property type="match status" value="1"/>
</dbReference>
<dbReference type="InterPro" id="IPR013785">
    <property type="entry name" value="Aldolase_TIM"/>
</dbReference>
<proteinExistence type="inferred from homology"/>
<dbReference type="PANTHER" id="PTHR21235:SF2">
    <property type="entry name" value="IMIDAZOLE GLYCEROL PHOSPHATE SYNTHASE HISHF"/>
    <property type="match status" value="1"/>
</dbReference>
<evidence type="ECO:0000256" key="8">
    <source>
        <dbReference type="ARBA" id="ARBA00025475"/>
    </source>
</evidence>
<evidence type="ECO:0000256" key="6">
    <source>
        <dbReference type="ARBA" id="ARBA00023102"/>
    </source>
</evidence>
<comment type="catalytic activity">
    <reaction evidence="10">
        <text>5-[(5-phospho-1-deoxy-D-ribulos-1-ylimino)methylamino]-1-(5-phospho-beta-D-ribosyl)imidazole-4-carboxamide + L-glutamine = D-erythro-1-(imidazol-4-yl)glycerol 3-phosphate + 5-amino-1-(5-phospho-beta-D-ribosyl)imidazole-4-carboxamide + L-glutamate + H(+)</text>
        <dbReference type="Rhea" id="RHEA:24793"/>
        <dbReference type="ChEBI" id="CHEBI:15378"/>
        <dbReference type="ChEBI" id="CHEBI:29985"/>
        <dbReference type="ChEBI" id="CHEBI:58278"/>
        <dbReference type="ChEBI" id="CHEBI:58359"/>
        <dbReference type="ChEBI" id="CHEBI:58475"/>
        <dbReference type="ChEBI" id="CHEBI:58525"/>
        <dbReference type="EC" id="4.3.2.10"/>
    </reaction>
</comment>
<evidence type="ECO:0000256" key="9">
    <source>
        <dbReference type="ARBA" id="ARBA00030264"/>
    </source>
</evidence>
<keyword evidence="5 11" id="KW-0028">Amino-acid biosynthesis</keyword>
<evidence type="ECO:0000256" key="4">
    <source>
        <dbReference type="ARBA" id="ARBA00012809"/>
    </source>
</evidence>
<name>A0A0W1AN35_9GAMM</name>
<comment type="function">
    <text evidence="8">IGPS catalyzes the conversion of PRFAR and glutamine to IGP, AICAR and glutamate. The HisF subunit catalyzes the cyclization activity that produces IGP and AICAR from PRFAR using the ammonia provided by the HisH subunit.</text>
</comment>
<comment type="pathway">
    <text evidence="1">Amino-acid biosynthesis; L-histidine biosynthesis; L-histidine from 5-phospho-alpha-D-ribose 1-diphosphate: step 5/9.</text>
</comment>
<dbReference type="InterPro" id="IPR050064">
    <property type="entry name" value="IGPS_HisA/HisF"/>
</dbReference>
<evidence type="ECO:0000313" key="12">
    <source>
        <dbReference type="EMBL" id="KTD82761.1"/>
    </source>
</evidence>
<dbReference type="Gene3D" id="3.20.20.70">
    <property type="entry name" value="Aldolase class I"/>
    <property type="match status" value="1"/>
</dbReference>
<dbReference type="InterPro" id="IPR011060">
    <property type="entry name" value="RibuloseP-bd_barrel"/>
</dbReference>
<dbReference type="AlphaFoldDB" id="A0A0W1AN35"/>
<dbReference type="RefSeq" id="WP_058479109.1">
    <property type="nucleotide sequence ID" value="NZ_CAAAIQ010000003.1"/>
</dbReference>
<protein>
    <recommendedName>
        <fullName evidence="4">imidazole glycerol-phosphate synthase</fullName>
        <ecNumber evidence="4">4.3.2.10</ecNumber>
    </recommendedName>
    <alternativeName>
        <fullName evidence="9">IGP synthase cyclase subunit</fullName>
    </alternativeName>
</protein>
<comment type="subunit">
    <text evidence="3">Heterodimer of HisH and HisF.</text>
</comment>